<keyword evidence="2" id="KW-1133">Transmembrane helix</keyword>
<keyword evidence="2" id="KW-0472">Membrane</keyword>
<comment type="caution">
    <text evidence="3">The sequence shown here is derived from an EMBL/GenBank/DDBJ whole genome shotgun (WGS) entry which is preliminary data.</text>
</comment>
<feature type="transmembrane region" description="Helical" evidence="2">
    <location>
        <begin position="119"/>
        <end position="140"/>
    </location>
</feature>
<feature type="transmembrane region" description="Helical" evidence="2">
    <location>
        <begin position="171"/>
        <end position="197"/>
    </location>
</feature>
<feature type="transmembrane region" description="Helical" evidence="2">
    <location>
        <begin position="298"/>
        <end position="317"/>
    </location>
</feature>
<dbReference type="Proteomes" id="UP001387100">
    <property type="component" value="Unassembled WGS sequence"/>
</dbReference>
<evidence type="ECO:0000256" key="1">
    <source>
        <dbReference type="SAM" id="MobiDB-lite"/>
    </source>
</evidence>
<dbReference type="EMBL" id="JBBIAA010000025">
    <property type="protein sequence ID" value="MEJ5946520.1"/>
    <property type="molecule type" value="Genomic_DNA"/>
</dbReference>
<evidence type="ECO:0000256" key="2">
    <source>
        <dbReference type="SAM" id="Phobius"/>
    </source>
</evidence>
<gene>
    <name evidence="3" type="ORF">WDZ17_14580</name>
</gene>
<dbReference type="PANTHER" id="PTHR37305">
    <property type="entry name" value="INTEGRAL MEMBRANE PROTEIN-RELATED"/>
    <property type="match status" value="1"/>
</dbReference>
<keyword evidence="4" id="KW-1185">Reference proteome</keyword>
<evidence type="ECO:0000313" key="4">
    <source>
        <dbReference type="Proteomes" id="UP001387100"/>
    </source>
</evidence>
<feature type="transmembrane region" description="Helical" evidence="2">
    <location>
        <begin position="217"/>
        <end position="239"/>
    </location>
</feature>
<name>A0ABU8RN81_9ACTN</name>
<proteinExistence type="predicted"/>
<dbReference type="Pfam" id="PF12730">
    <property type="entry name" value="ABC2_membrane_4"/>
    <property type="match status" value="1"/>
</dbReference>
<feature type="transmembrane region" description="Helical" evidence="2">
    <location>
        <begin position="78"/>
        <end position="99"/>
    </location>
</feature>
<accession>A0ABU8RN81</accession>
<keyword evidence="2" id="KW-0812">Transmembrane</keyword>
<sequence length="327" mass="34078">MSAEGTTSAQEPPRGEAHPSGTDELARALDEGGAPDEVAAPDGRWAPAGTGAAEGFAARRTLTVRAEAARQVTRRRTLVTAVLLAALPLILVGAFALGSEEDTGAPDFVALATESGANLALFTLFAATGFLVPLVVSLLCGDPLSSEASWSSLRYLLVSPVPRGRLLRSKLVVALLSSVVAVAELMVVAYLVGTLAYGTDPLTSPGGETFTTGGGVWRLAVATAYVLLGTLAFGGFAFFVGTRTDAPLAAVGSAVLLVVVSTVLDQIDALGDLREVLPTHYQYSWVGLLQAEPAWDDLLAGSLWALLWAVVAVRLGFWSFRRKDVLS</sequence>
<reference evidence="3 4" key="1">
    <citation type="journal article" date="2017" name="Int. J. Syst. Evol. Microbiol.">
        <title>Pseudokineococcus basanitobsidens sp. nov., isolated from volcanic rock.</title>
        <authorList>
            <person name="Lee D.W."/>
            <person name="Park M.Y."/>
            <person name="Kim J.J."/>
            <person name="Kim B.S."/>
        </authorList>
    </citation>
    <scope>NUCLEOTIDE SEQUENCE [LARGE SCALE GENOMIC DNA]</scope>
    <source>
        <strain evidence="3 4">DSM 103726</strain>
    </source>
</reference>
<dbReference type="RefSeq" id="WP_339575903.1">
    <property type="nucleotide sequence ID" value="NZ_JBBIAA010000025.1"/>
</dbReference>
<organism evidence="3 4">
    <name type="scientific">Pseudokineococcus basanitobsidens</name>
    <dbReference type="NCBI Taxonomy" id="1926649"/>
    <lineage>
        <taxon>Bacteria</taxon>
        <taxon>Bacillati</taxon>
        <taxon>Actinomycetota</taxon>
        <taxon>Actinomycetes</taxon>
        <taxon>Kineosporiales</taxon>
        <taxon>Kineosporiaceae</taxon>
        <taxon>Pseudokineococcus</taxon>
    </lineage>
</organism>
<feature type="compositionally biased region" description="Polar residues" evidence="1">
    <location>
        <begin position="1"/>
        <end position="10"/>
    </location>
</feature>
<evidence type="ECO:0000313" key="3">
    <source>
        <dbReference type="EMBL" id="MEJ5946520.1"/>
    </source>
</evidence>
<feature type="transmembrane region" description="Helical" evidence="2">
    <location>
        <begin position="246"/>
        <end position="264"/>
    </location>
</feature>
<feature type="region of interest" description="Disordered" evidence="1">
    <location>
        <begin position="1"/>
        <end position="46"/>
    </location>
</feature>
<protein>
    <submittedName>
        <fullName evidence="3">ABC transporter permease</fullName>
    </submittedName>
</protein>
<dbReference type="PANTHER" id="PTHR37305:SF1">
    <property type="entry name" value="MEMBRANE PROTEIN"/>
    <property type="match status" value="1"/>
</dbReference>